<evidence type="ECO:0000313" key="2">
    <source>
        <dbReference type="Proteomes" id="UP001148838"/>
    </source>
</evidence>
<organism evidence="1 2">
    <name type="scientific">Periplaneta americana</name>
    <name type="common">American cockroach</name>
    <name type="synonym">Blatta americana</name>
    <dbReference type="NCBI Taxonomy" id="6978"/>
    <lineage>
        <taxon>Eukaryota</taxon>
        <taxon>Metazoa</taxon>
        <taxon>Ecdysozoa</taxon>
        <taxon>Arthropoda</taxon>
        <taxon>Hexapoda</taxon>
        <taxon>Insecta</taxon>
        <taxon>Pterygota</taxon>
        <taxon>Neoptera</taxon>
        <taxon>Polyneoptera</taxon>
        <taxon>Dictyoptera</taxon>
        <taxon>Blattodea</taxon>
        <taxon>Blattoidea</taxon>
        <taxon>Blattidae</taxon>
        <taxon>Blattinae</taxon>
        <taxon>Periplaneta</taxon>
    </lineage>
</organism>
<proteinExistence type="predicted"/>
<name>A0ABQ8RVH0_PERAM</name>
<protein>
    <submittedName>
        <fullName evidence="1">Uncharacterized protein</fullName>
    </submittedName>
</protein>
<dbReference type="Proteomes" id="UP001148838">
    <property type="component" value="Unassembled WGS sequence"/>
</dbReference>
<accession>A0ABQ8RVH0</accession>
<evidence type="ECO:0000313" key="1">
    <source>
        <dbReference type="EMBL" id="KAJ4425671.1"/>
    </source>
</evidence>
<gene>
    <name evidence="1" type="ORF">ANN_27867</name>
</gene>
<comment type="caution">
    <text evidence="1">The sequence shown here is derived from an EMBL/GenBank/DDBJ whole genome shotgun (WGS) entry which is preliminary data.</text>
</comment>
<sequence>MKKCLKGKRFSDVDDVEENTLTALNSILPQVFQHCFQQWKKRWASALMHMDNILKGTKVLIPIEVLMDVIKMESEVDPLAVQPCDDAIKEEANPSPDEENLLDLHVARIKEECVDDSYDHNPEIKFEEIILPNNFPVVKCEPEEELCDLDTVKDELDLEVTAGEKEIFPNRYCPFAYVSSRFPPPASARPSVKAGLS</sequence>
<reference evidence="1 2" key="1">
    <citation type="journal article" date="2022" name="Allergy">
        <title>Genome assembly and annotation of Periplaneta americana reveal a comprehensive cockroach allergen profile.</title>
        <authorList>
            <person name="Wang L."/>
            <person name="Xiong Q."/>
            <person name="Saelim N."/>
            <person name="Wang L."/>
            <person name="Nong W."/>
            <person name="Wan A.T."/>
            <person name="Shi M."/>
            <person name="Liu X."/>
            <person name="Cao Q."/>
            <person name="Hui J.H.L."/>
            <person name="Sookrung N."/>
            <person name="Leung T.F."/>
            <person name="Tungtrongchitr A."/>
            <person name="Tsui S.K.W."/>
        </authorList>
    </citation>
    <scope>NUCLEOTIDE SEQUENCE [LARGE SCALE GENOMIC DNA]</scope>
    <source>
        <strain evidence="1">PWHHKU_190912</strain>
    </source>
</reference>
<dbReference type="EMBL" id="JAJSOF020000042">
    <property type="protein sequence ID" value="KAJ4425671.1"/>
    <property type="molecule type" value="Genomic_DNA"/>
</dbReference>
<keyword evidence="2" id="KW-1185">Reference proteome</keyword>